<feature type="domain" description="BTB" evidence="1">
    <location>
        <begin position="889"/>
        <end position="946"/>
    </location>
</feature>
<dbReference type="PANTHER" id="PTHR24413">
    <property type="entry name" value="SPECKLE-TYPE POZ PROTEIN"/>
    <property type="match status" value="1"/>
</dbReference>
<sequence length="1052" mass="119924">MICWNSKFDSYVKTLKDGNERIIAVEINSSPKRICLINCYLPTSGYSDTAVKYQDNLDLLEIIIQKYCESHQIILVGDMNATMLLSRRNDSDRRFRSFIDKHKLGTLANMGTAPTYQHGKGSSQIDYIFSHTVDNLLELEICHQHPTNTSSHVPVVGKIKATLSLTCAKSIKPPERRRNLWKDCDIEAYQSTLSNSQIPIIERPDQIKTFIDQLNGNILAAAKIAVPSKKIRLKGPKWKASPALRQLLVKGNLIHKNWIQYGRPTVNHPIIEERRSIKRRIRSQQRQDMACERKQFYNQIVESGKSTNFYKLIRRGLSNTISKPQGFMNEGQLILDLDKQSKGFARFYEDLAVPKQLEQFDSDYHENTQFNLELIRKIVLENKDTFSPITPDEVKSAIYKLNNNKSSDEYGICAEHLKLASSTIFNCLPNRSVKGITYLLLGVRPATAELHIRQLNLLGCIIRSENLTLNKILRRQISTKSETSDSWFTYIDKLLVQYDLPSAAKMVINPPCKLLWKKNVKLAIDKFWTQKLLLDCQNKSTLSYCDLSSLKIGTVHKLWSSIESNIKDVRRGGIKARLITGTYVLQSNTSKFNQHEVSSVCPLCQYEDEDIVHFILKCNALFKYRKSYIEELEVIINSISNPNTCSWNSLVGDFGLLTQLILDPSVLIKQKILSCSEKTLTKIEDCSRKIKGNHSNQDQIDEMAYKAVTNSNGNNPNFVEQWVSKVLHYSSQYDSQSWPASCVEGKPRVYPKYGDIAGAWAQKQKDANQFIEIEYEEKIYIDKIDIYETYHAGMVKCIKAKHPNGSWVKVWNTPKVSCITHSRIFSPEFERLSFQSNVLRIEVDCTVAGNWCEIDAVKISGTKFNFDLPPSPADITNDLAKLVNNSQFSDVSFNVNGNIFHGHRAIMSVRSEYFRAMFSFDGSSQKNSSVTSYDLSDKSPPSYESLSKSHELPQNCQSQILPKVWRTADRFSLDGLKSLAIFELSSALTIQNVVEVYVDVISALPIIESIKTICENYMQENMAEVVRLPSFTSLPQGLMLELIQKMTEKMKI</sequence>
<dbReference type="InterPro" id="IPR011333">
    <property type="entry name" value="SKP1/BTB/POZ_sf"/>
</dbReference>
<dbReference type="InterPro" id="IPR036691">
    <property type="entry name" value="Endo/exonu/phosph_ase_sf"/>
</dbReference>
<dbReference type="SUPFAM" id="SSF56219">
    <property type="entry name" value="DNase I-like"/>
    <property type="match status" value="1"/>
</dbReference>
<keyword evidence="3" id="KW-1185">Reference proteome</keyword>
<dbReference type="InterPro" id="IPR000210">
    <property type="entry name" value="BTB/POZ_dom"/>
</dbReference>
<evidence type="ECO:0000259" key="1">
    <source>
        <dbReference type="PROSITE" id="PS50097"/>
    </source>
</evidence>
<dbReference type="SUPFAM" id="SSF54695">
    <property type="entry name" value="POZ domain"/>
    <property type="match status" value="1"/>
</dbReference>
<dbReference type="AlphaFoldDB" id="A0A8S3TBC3"/>
<dbReference type="PROSITE" id="PS50097">
    <property type="entry name" value="BTB"/>
    <property type="match status" value="1"/>
</dbReference>
<dbReference type="Gene3D" id="3.30.710.10">
    <property type="entry name" value="Potassium Channel Kv1.1, Chain A"/>
    <property type="match status" value="1"/>
</dbReference>
<protein>
    <recommendedName>
        <fullName evidence="1">BTB domain-containing protein</fullName>
    </recommendedName>
</protein>
<name>A0A8S3TBC3_MYTED</name>
<dbReference type="Gene3D" id="3.60.10.10">
    <property type="entry name" value="Endonuclease/exonuclease/phosphatase"/>
    <property type="match status" value="1"/>
</dbReference>
<dbReference type="SMART" id="SM00225">
    <property type="entry name" value="BTB"/>
    <property type="match status" value="1"/>
</dbReference>
<dbReference type="InterPro" id="IPR058897">
    <property type="entry name" value="PAPPA_SD_C"/>
</dbReference>
<dbReference type="Proteomes" id="UP000683360">
    <property type="component" value="Unassembled WGS sequence"/>
</dbReference>
<organism evidence="2 3">
    <name type="scientific">Mytilus edulis</name>
    <name type="common">Blue mussel</name>
    <dbReference type="NCBI Taxonomy" id="6550"/>
    <lineage>
        <taxon>Eukaryota</taxon>
        <taxon>Metazoa</taxon>
        <taxon>Spiralia</taxon>
        <taxon>Lophotrochozoa</taxon>
        <taxon>Mollusca</taxon>
        <taxon>Bivalvia</taxon>
        <taxon>Autobranchia</taxon>
        <taxon>Pteriomorphia</taxon>
        <taxon>Mytilida</taxon>
        <taxon>Mytiloidea</taxon>
        <taxon>Mytilidae</taxon>
        <taxon>Mytilinae</taxon>
        <taxon>Mytilus</taxon>
    </lineage>
</organism>
<evidence type="ECO:0000313" key="2">
    <source>
        <dbReference type="EMBL" id="CAG2231046.1"/>
    </source>
</evidence>
<dbReference type="EMBL" id="CAJPWZ010002131">
    <property type="protein sequence ID" value="CAG2231046.1"/>
    <property type="molecule type" value="Genomic_DNA"/>
</dbReference>
<proteinExistence type="predicted"/>
<dbReference type="InterPro" id="IPR005135">
    <property type="entry name" value="Endo/exonuclease/phosphatase"/>
</dbReference>
<comment type="caution">
    <text evidence="2">The sequence shown here is derived from an EMBL/GenBank/DDBJ whole genome shotgun (WGS) entry which is preliminary data.</text>
</comment>
<dbReference type="GO" id="GO:0003824">
    <property type="term" value="F:catalytic activity"/>
    <property type="evidence" value="ECO:0007669"/>
    <property type="project" value="InterPro"/>
</dbReference>
<dbReference type="CDD" id="cd14733">
    <property type="entry name" value="BACK"/>
    <property type="match status" value="1"/>
</dbReference>
<dbReference type="Pfam" id="PF25900">
    <property type="entry name" value="PAPPA"/>
    <property type="match status" value="1"/>
</dbReference>
<dbReference type="Pfam" id="PF00651">
    <property type="entry name" value="BTB"/>
    <property type="match status" value="1"/>
</dbReference>
<accession>A0A8S3TBC3</accession>
<dbReference type="Pfam" id="PF14529">
    <property type="entry name" value="Exo_endo_phos_2"/>
    <property type="match status" value="1"/>
</dbReference>
<evidence type="ECO:0000313" key="3">
    <source>
        <dbReference type="Proteomes" id="UP000683360"/>
    </source>
</evidence>
<dbReference type="OrthoDB" id="2153609at2759"/>
<reference evidence="2" key="1">
    <citation type="submission" date="2021-03" db="EMBL/GenBank/DDBJ databases">
        <authorList>
            <person name="Bekaert M."/>
        </authorList>
    </citation>
    <scope>NUCLEOTIDE SEQUENCE</scope>
</reference>
<gene>
    <name evidence="2" type="ORF">MEDL_43961</name>
</gene>